<sequence>MTTAPQIVVPYITAREGEEADSFLNLRMGRGPDGRPRLRYVDEAPPDRDLKGVLWARYSMSLDTFGQPCGTPRWRMVHPHRQRVTMALLRCQVCTVQLKRTDGILFLETAGEEGYDGPVKTAQPPVCLEHARMAAGRCPRLRARGHVALLATRFPLYGVIGHAYQWSASGLQALSDMDSPIPYRHPQIGMFLASQLVRELREYKVVNLDDLVPAA</sequence>
<protein>
    <submittedName>
        <fullName evidence="1">Uncharacterized protein</fullName>
    </submittedName>
</protein>
<name>A0A1E7LY15_9ACTN</name>
<dbReference type="AlphaFoldDB" id="A0A1E7LY15"/>
<reference evidence="1 2" key="1">
    <citation type="journal article" date="2016" name="Front. Microbiol.">
        <title>Comparative Genomics Analysis of Streptomyces Species Reveals Their Adaptation to the Marine Environment and Their Diversity at the Genomic Level.</title>
        <authorList>
            <person name="Tian X."/>
            <person name="Zhang Z."/>
            <person name="Yang T."/>
            <person name="Chen M."/>
            <person name="Li J."/>
            <person name="Chen F."/>
            <person name="Yang J."/>
            <person name="Li W."/>
            <person name="Zhang B."/>
            <person name="Zhang Z."/>
            <person name="Wu J."/>
            <person name="Zhang C."/>
            <person name="Long L."/>
            <person name="Xiao J."/>
        </authorList>
    </citation>
    <scope>NUCLEOTIDE SEQUENCE [LARGE SCALE GENOMIC DNA]</scope>
    <source>
        <strain evidence="1 2">SCSIO M10372</strain>
    </source>
</reference>
<dbReference type="Proteomes" id="UP000175971">
    <property type="component" value="Unassembled WGS sequence"/>
</dbReference>
<proteinExistence type="predicted"/>
<evidence type="ECO:0000313" key="2">
    <source>
        <dbReference type="Proteomes" id="UP000175971"/>
    </source>
</evidence>
<dbReference type="RefSeq" id="WP_070200816.1">
    <property type="nucleotide sequence ID" value="NZ_LJGZ01000021.1"/>
</dbReference>
<dbReference type="OrthoDB" id="3689934at2"/>
<dbReference type="PATRIC" id="fig|518642.7.peg.9349"/>
<comment type="caution">
    <text evidence="1">The sequence shown here is derived from an EMBL/GenBank/DDBJ whole genome shotgun (WGS) entry which is preliminary data.</text>
</comment>
<dbReference type="EMBL" id="LJGZ01000021">
    <property type="protein sequence ID" value="OEV20753.1"/>
    <property type="molecule type" value="Genomic_DNA"/>
</dbReference>
<gene>
    <name evidence="1" type="ORF">AN221_11125</name>
</gene>
<organism evidence="1 2">
    <name type="scientific">Streptomyces nanshensis</name>
    <dbReference type="NCBI Taxonomy" id="518642"/>
    <lineage>
        <taxon>Bacteria</taxon>
        <taxon>Bacillati</taxon>
        <taxon>Actinomycetota</taxon>
        <taxon>Actinomycetes</taxon>
        <taxon>Kitasatosporales</taxon>
        <taxon>Streptomycetaceae</taxon>
        <taxon>Streptomyces</taxon>
    </lineage>
</organism>
<evidence type="ECO:0000313" key="1">
    <source>
        <dbReference type="EMBL" id="OEV20753.1"/>
    </source>
</evidence>
<keyword evidence="2" id="KW-1185">Reference proteome</keyword>
<accession>A0A1E7LY15</accession>